<feature type="compositionally biased region" description="Basic and acidic residues" evidence="1">
    <location>
        <begin position="173"/>
        <end position="190"/>
    </location>
</feature>
<evidence type="ECO:0000313" key="3">
    <source>
        <dbReference type="RefSeq" id="XP_015866949.3"/>
    </source>
</evidence>
<organism evidence="2 3">
    <name type="scientific">Ziziphus jujuba</name>
    <name type="common">Chinese jujube</name>
    <name type="synonym">Ziziphus sativa</name>
    <dbReference type="NCBI Taxonomy" id="326968"/>
    <lineage>
        <taxon>Eukaryota</taxon>
        <taxon>Viridiplantae</taxon>
        <taxon>Streptophyta</taxon>
        <taxon>Embryophyta</taxon>
        <taxon>Tracheophyta</taxon>
        <taxon>Spermatophyta</taxon>
        <taxon>Magnoliopsida</taxon>
        <taxon>eudicotyledons</taxon>
        <taxon>Gunneridae</taxon>
        <taxon>Pentapetalae</taxon>
        <taxon>rosids</taxon>
        <taxon>fabids</taxon>
        <taxon>Rosales</taxon>
        <taxon>Rhamnaceae</taxon>
        <taxon>Paliureae</taxon>
        <taxon>Ziziphus</taxon>
    </lineage>
</organism>
<protein>
    <submittedName>
        <fullName evidence="3">Uncharacterized protein LOC107404511 isoform X1</fullName>
    </submittedName>
</protein>
<reference evidence="2" key="1">
    <citation type="submission" date="2025-05" db="UniProtKB">
        <authorList>
            <consortium name="RefSeq"/>
        </authorList>
    </citation>
    <scope>NUCLEOTIDE SEQUENCE [LARGE SCALE GENOMIC DNA]</scope>
</reference>
<dbReference type="GeneID" id="107404511"/>
<feature type="region of interest" description="Disordered" evidence="1">
    <location>
        <begin position="55"/>
        <end position="219"/>
    </location>
</feature>
<proteinExistence type="predicted"/>
<dbReference type="Proteomes" id="UP001652623">
    <property type="component" value="Chromosome 2"/>
</dbReference>
<feature type="compositionally biased region" description="Polar residues" evidence="1">
    <location>
        <begin position="231"/>
        <end position="242"/>
    </location>
</feature>
<keyword evidence="2" id="KW-1185">Reference proteome</keyword>
<sequence>MGCQNSKLSSDAAAVPPKVRPLLRRRLDEMRRRRKHGISKKELLNSHSCKTISSAEESVASATAQPFTMKSQEFPKPESIPEENKTFLEAEEETEESVESSVAKPVMEEKSNMAPTIESDEGNEDEPEKHKSKGNEENVKECKEVIENIDQETSGKDRKEEDEEECNKNIIEAAEKKEVAVEKETTKEVNYEEEDDDDDDDDEETSDDEGSEAKICPGSPSFRVYCIETLPNTQESETLPNKQENDCKKIDSPKDIAKHTKSYSTDSSINGSPNNEKAKHTKSLSADSVHSMTLEASHDEVQVTKTKKKDKKVKKIRRAMRKGGPVKNLFKVQSCYHSSKGSSHERVTLLATKSAAA</sequence>
<feature type="compositionally biased region" description="Basic and acidic residues" evidence="1">
    <location>
        <begin position="243"/>
        <end position="258"/>
    </location>
</feature>
<feature type="compositionally biased region" description="Basic residues" evidence="1">
    <location>
        <begin position="305"/>
        <end position="316"/>
    </location>
</feature>
<feature type="region of interest" description="Disordered" evidence="1">
    <location>
        <begin position="1"/>
        <end position="20"/>
    </location>
</feature>
<feature type="compositionally biased region" description="Acidic residues" evidence="1">
    <location>
        <begin position="191"/>
        <end position="210"/>
    </location>
</feature>
<name>A0A9B4AED3_ZIZJJ</name>
<feature type="compositionally biased region" description="Low complexity" evidence="1">
    <location>
        <begin position="55"/>
        <end position="64"/>
    </location>
</feature>
<dbReference type="RefSeq" id="XP_015866949.3">
    <property type="nucleotide sequence ID" value="XM_016011463.4"/>
</dbReference>
<accession>A0A9B4AED3</accession>
<reference evidence="3" key="2">
    <citation type="submission" date="2025-08" db="UniProtKB">
        <authorList>
            <consortium name="RefSeq"/>
        </authorList>
    </citation>
    <scope>IDENTIFICATION</scope>
    <source>
        <tissue evidence="3">Seedling</tissue>
    </source>
</reference>
<feature type="compositionally biased region" description="Acidic residues" evidence="1">
    <location>
        <begin position="89"/>
        <end position="98"/>
    </location>
</feature>
<evidence type="ECO:0000256" key="1">
    <source>
        <dbReference type="SAM" id="MobiDB-lite"/>
    </source>
</evidence>
<feature type="compositionally biased region" description="Basic and acidic residues" evidence="1">
    <location>
        <begin position="127"/>
        <end position="146"/>
    </location>
</feature>
<gene>
    <name evidence="3" type="primary">LOC107404511</name>
</gene>
<evidence type="ECO:0000313" key="2">
    <source>
        <dbReference type="Proteomes" id="UP001652623"/>
    </source>
</evidence>
<feature type="region of interest" description="Disordered" evidence="1">
    <location>
        <begin position="231"/>
        <end position="316"/>
    </location>
</feature>
<feature type="compositionally biased region" description="Polar residues" evidence="1">
    <location>
        <begin position="262"/>
        <end position="275"/>
    </location>
</feature>